<evidence type="ECO:0000313" key="3">
    <source>
        <dbReference type="EMBL" id="CAF1364194.1"/>
    </source>
</evidence>
<dbReference type="EMBL" id="CAJNOJ010000207">
    <property type="protein sequence ID" value="CAF1289749.1"/>
    <property type="molecule type" value="Genomic_DNA"/>
</dbReference>
<dbReference type="Gene3D" id="6.10.140.1230">
    <property type="match status" value="1"/>
</dbReference>
<organism evidence="3 4">
    <name type="scientific">Adineta ricciae</name>
    <name type="common">Rotifer</name>
    <dbReference type="NCBI Taxonomy" id="249248"/>
    <lineage>
        <taxon>Eukaryota</taxon>
        <taxon>Metazoa</taxon>
        <taxon>Spiralia</taxon>
        <taxon>Gnathifera</taxon>
        <taxon>Rotifera</taxon>
        <taxon>Eurotatoria</taxon>
        <taxon>Bdelloidea</taxon>
        <taxon>Adinetida</taxon>
        <taxon>Adinetidae</taxon>
        <taxon>Adineta</taxon>
    </lineage>
</organism>
<evidence type="ECO:0000256" key="1">
    <source>
        <dbReference type="ARBA" id="ARBA00006190"/>
    </source>
</evidence>
<dbReference type="OrthoDB" id="10252926at2759"/>
<name>A0A815ICD1_ADIRI</name>
<dbReference type="Pfam" id="PF03357">
    <property type="entry name" value="Snf7"/>
    <property type="match status" value="1"/>
</dbReference>
<evidence type="ECO:0000313" key="2">
    <source>
        <dbReference type="EMBL" id="CAF1289749.1"/>
    </source>
</evidence>
<evidence type="ECO:0000313" key="4">
    <source>
        <dbReference type="Proteomes" id="UP000663828"/>
    </source>
</evidence>
<protein>
    <submittedName>
        <fullName evidence="3">Uncharacterized protein</fullName>
    </submittedName>
</protein>
<dbReference type="AlphaFoldDB" id="A0A815ICD1"/>
<gene>
    <name evidence="2" type="ORF">EDS130_LOCUS30019</name>
    <name evidence="3" type="ORF">XAT740_LOCUS32182</name>
</gene>
<dbReference type="Proteomes" id="UP000663852">
    <property type="component" value="Unassembled WGS sequence"/>
</dbReference>
<dbReference type="Proteomes" id="UP000663828">
    <property type="component" value="Unassembled WGS sequence"/>
</dbReference>
<keyword evidence="4" id="KW-1185">Reference proteome</keyword>
<comment type="caution">
    <text evidence="3">The sequence shown here is derived from an EMBL/GenBank/DDBJ whole genome shotgun (WGS) entry which is preliminary data.</text>
</comment>
<proteinExistence type="inferred from homology"/>
<dbReference type="EMBL" id="CAJNOR010002982">
    <property type="protein sequence ID" value="CAF1364194.1"/>
    <property type="molecule type" value="Genomic_DNA"/>
</dbReference>
<accession>A0A815ICD1</accession>
<sequence>MGTNAEFNLRFTKKMIEREASTAEKKYETSRKKALDALKKSGDMETARIYAETAVQNRTAHNQFLMMASRIDSVIAKVQQANAQNLMMKNMSQMNKMLESVNKEMNAGELSKVMDRFEQAFEEFDVKEQVINRAMNEVMATSTPTEAVQDLLRQIADENHLDIRAQLDAIPTVQHSVATPAQQEASAQSSRLAALRHAI</sequence>
<dbReference type="GO" id="GO:0007034">
    <property type="term" value="P:vacuolar transport"/>
    <property type="evidence" value="ECO:0007669"/>
    <property type="project" value="InterPro"/>
</dbReference>
<comment type="similarity">
    <text evidence="1">Belongs to the SNF7 family.</text>
</comment>
<dbReference type="InterPro" id="IPR005024">
    <property type="entry name" value="Snf7_fam"/>
</dbReference>
<reference evidence="3" key="1">
    <citation type="submission" date="2021-02" db="EMBL/GenBank/DDBJ databases">
        <authorList>
            <person name="Nowell W R."/>
        </authorList>
    </citation>
    <scope>NUCLEOTIDE SEQUENCE</scope>
</reference>
<dbReference type="PANTHER" id="PTHR10476">
    <property type="entry name" value="CHARGED MULTIVESICULAR BODY PROTEIN"/>
    <property type="match status" value="1"/>
</dbReference>